<organism evidence="1 2">
    <name type="scientific">Nakamurella antarctica</name>
    <dbReference type="NCBI Taxonomy" id="1902245"/>
    <lineage>
        <taxon>Bacteria</taxon>
        <taxon>Bacillati</taxon>
        <taxon>Actinomycetota</taxon>
        <taxon>Actinomycetes</taxon>
        <taxon>Nakamurellales</taxon>
        <taxon>Nakamurellaceae</taxon>
        <taxon>Nakamurella</taxon>
    </lineage>
</organism>
<evidence type="ECO:0000313" key="2">
    <source>
        <dbReference type="Proteomes" id="UP000268084"/>
    </source>
</evidence>
<sequence length="131" mass="14853">MTDSDSRWLPGQPGISETLENGWRLFAGYRWDAAEFDGGTDLVAIHFITPGTIELEFLVDNGDTYRFLFQSIADLQIDGTFYLEPDVDGWEVFDTWMITAEHPREDGLAVYRLELHTGMVCFASLPGVRLD</sequence>
<dbReference type="Proteomes" id="UP000268084">
    <property type="component" value="Chromosome"/>
</dbReference>
<gene>
    <name evidence="1" type="ORF">EH165_14655</name>
</gene>
<accession>A0A3G8ZYU8</accession>
<reference evidence="1 2" key="1">
    <citation type="submission" date="2018-11" db="EMBL/GenBank/DDBJ databases">
        <authorList>
            <person name="Da X."/>
        </authorList>
    </citation>
    <scope>NUCLEOTIDE SEQUENCE [LARGE SCALE GENOMIC DNA]</scope>
    <source>
        <strain evidence="1 2">S14-144</strain>
    </source>
</reference>
<dbReference type="OrthoDB" id="1099523at2"/>
<dbReference type="KEGG" id="nak:EH165_14655"/>
<reference evidence="1 2" key="2">
    <citation type="submission" date="2018-12" db="EMBL/GenBank/DDBJ databases">
        <title>Nakamurella antarcticus sp. nov., isolated from Antarctica South Shetland Islands soil.</title>
        <authorList>
            <person name="Peng F."/>
        </authorList>
    </citation>
    <scope>NUCLEOTIDE SEQUENCE [LARGE SCALE GENOMIC DNA]</scope>
    <source>
        <strain evidence="1 2">S14-144</strain>
    </source>
</reference>
<dbReference type="RefSeq" id="WP_124800100.1">
    <property type="nucleotide sequence ID" value="NZ_CP034170.1"/>
</dbReference>
<keyword evidence="2" id="KW-1185">Reference proteome</keyword>
<protein>
    <submittedName>
        <fullName evidence="1">Uncharacterized protein</fullName>
    </submittedName>
</protein>
<evidence type="ECO:0000313" key="1">
    <source>
        <dbReference type="EMBL" id="AZI59196.1"/>
    </source>
</evidence>
<dbReference type="EMBL" id="CP034170">
    <property type="protein sequence ID" value="AZI59196.1"/>
    <property type="molecule type" value="Genomic_DNA"/>
</dbReference>
<proteinExistence type="predicted"/>
<name>A0A3G8ZYU8_9ACTN</name>
<dbReference type="AlphaFoldDB" id="A0A3G8ZYU8"/>